<organism evidence="7 8">
    <name type="scientific">Actinosynnema pretiosum subsp. pretiosum</name>
    <dbReference type="NCBI Taxonomy" id="103721"/>
    <lineage>
        <taxon>Bacteria</taxon>
        <taxon>Bacillati</taxon>
        <taxon>Actinomycetota</taxon>
        <taxon>Actinomycetes</taxon>
        <taxon>Pseudonocardiales</taxon>
        <taxon>Pseudonocardiaceae</taxon>
        <taxon>Actinosynnema</taxon>
    </lineage>
</organism>
<dbReference type="InterPro" id="IPR029510">
    <property type="entry name" value="Ald_DH_CS_GLU"/>
</dbReference>
<evidence type="ECO:0000256" key="4">
    <source>
        <dbReference type="PROSITE-ProRule" id="PRU10007"/>
    </source>
</evidence>
<feature type="active site" evidence="4">
    <location>
        <position position="250"/>
    </location>
</feature>
<evidence type="ECO:0000256" key="1">
    <source>
        <dbReference type="ARBA" id="ARBA00009986"/>
    </source>
</evidence>
<dbReference type="InterPro" id="IPR016160">
    <property type="entry name" value="Ald_DH_CS_CYS"/>
</dbReference>
<name>A0AA45LAT7_9PSEU</name>
<evidence type="ECO:0000256" key="3">
    <source>
        <dbReference type="ARBA" id="ARBA00023027"/>
    </source>
</evidence>
<dbReference type="PROSITE" id="PS00687">
    <property type="entry name" value="ALDEHYDE_DEHYDR_GLU"/>
    <property type="match status" value="1"/>
</dbReference>
<dbReference type="InterPro" id="IPR016161">
    <property type="entry name" value="Ald_DH/histidinol_DH"/>
</dbReference>
<reference evidence="7" key="1">
    <citation type="submission" date="2021-04" db="EMBL/GenBank/DDBJ databases">
        <title>Genomic sequence of Actinosynnema pretiosum subsp. pretiosum ATCC 31280 (C-14919).</title>
        <authorList>
            <person name="Bai L."/>
            <person name="Wang X."/>
            <person name="Xiao Y."/>
        </authorList>
    </citation>
    <scope>NUCLEOTIDE SEQUENCE</scope>
    <source>
        <strain evidence="7">ATCC 31280</strain>
    </source>
</reference>
<dbReference type="InterPro" id="IPR016162">
    <property type="entry name" value="Ald_DH_N"/>
</dbReference>
<evidence type="ECO:0000313" key="8">
    <source>
        <dbReference type="Proteomes" id="UP000677152"/>
    </source>
</evidence>
<keyword evidence="3" id="KW-0520">NAD</keyword>
<evidence type="ECO:0000256" key="2">
    <source>
        <dbReference type="ARBA" id="ARBA00023002"/>
    </source>
</evidence>
<evidence type="ECO:0000256" key="5">
    <source>
        <dbReference type="RuleBase" id="RU003345"/>
    </source>
</evidence>
<dbReference type="Pfam" id="PF00171">
    <property type="entry name" value="Aldedh"/>
    <property type="match status" value="1"/>
</dbReference>
<dbReference type="AlphaFoldDB" id="A0AA45LAT7"/>
<sequence>MGLLDGAEWAGRLFTGEWVPSGARPVVEPATGERLGEVGVAEVGDVARAGDVAAGAGRAWAGLGAFERASVLRRAAALFEEHSDEIAGWVVREAGSTRFKAGVEVSAAVAECLEAAALATAPHGELLHSPAPRLSVRRRVPSGVVSVISPFNFPLVLAIRSVAPALALGNAVLLKPDPRTAVSGGVALARVLQEAGLPEGVLHVLPGGREVGEAVVDHPAVRVVSFTGSTAAGREVGARAARALTRSVLELGGNSALVVLADADPAQAAACGAFGSFVHAGQVCMAVGRHLVHESRYDEYVELLAGRAEALRVGDGHRDEVDLGPLIDARQADRVADLVSRSVASGARVVAGGGRDGLFHRPTVLAGCADSTPAYREEVFGPVACVRPFRDVAEAVRLAADSEHGLSLGVVTGDVAAGLALADLVPSGAVHVNDQTFNDDANAPFGGVGASGFGRVGGVAANSEAFTETQWVTARRTAPGFPF</sequence>
<dbReference type="SUPFAM" id="SSF53720">
    <property type="entry name" value="ALDH-like"/>
    <property type="match status" value="1"/>
</dbReference>
<feature type="domain" description="Aldehyde dehydrogenase" evidence="6">
    <location>
        <begin position="19"/>
        <end position="472"/>
    </location>
</feature>
<evidence type="ECO:0000259" key="6">
    <source>
        <dbReference type="Pfam" id="PF00171"/>
    </source>
</evidence>
<dbReference type="PANTHER" id="PTHR42986:SF1">
    <property type="entry name" value="BENZALDEHYDE DEHYDROGENASE YFMT"/>
    <property type="match status" value="1"/>
</dbReference>
<keyword evidence="2 5" id="KW-0560">Oxidoreductase</keyword>
<comment type="similarity">
    <text evidence="1 5">Belongs to the aldehyde dehydrogenase family.</text>
</comment>
<dbReference type="InterPro" id="IPR015590">
    <property type="entry name" value="Aldehyde_DH_dom"/>
</dbReference>
<evidence type="ECO:0000313" key="7">
    <source>
        <dbReference type="EMBL" id="QUF05905.1"/>
    </source>
</evidence>
<dbReference type="Proteomes" id="UP000677152">
    <property type="component" value="Chromosome"/>
</dbReference>
<dbReference type="EMBL" id="CP073249">
    <property type="protein sequence ID" value="QUF05905.1"/>
    <property type="molecule type" value="Genomic_DNA"/>
</dbReference>
<dbReference type="Gene3D" id="3.40.309.10">
    <property type="entry name" value="Aldehyde Dehydrogenase, Chain A, domain 2"/>
    <property type="match status" value="1"/>
</dbReference>
<dbReference type="PANTHER" id="PTHR42986">
    <property type="entry name" value="BENZALDEHYDE DEHYDROGENASE YFMT"/>
    <property type="match status" value="1"/>
</dbReference>
<dbReference type="PROSITE" id="PS00070">
    <property type="entry name" value="ALDEHYDE_DEHYDR_CYS"/>
    <property type="match status" value="1"/>
</dbReference>
<dbReference type="Gene3D" id="3.40.605.10">
    <property type="entry name" value="Aldehyde Dehydrogenase, Chain A, domain 1"/>
    <property type="match status" value="1"/>
</dbReference>
<dbReference type="InterPro" id="IPR016163">
    <property type="entry name" value="Ald_DH_C"/>
</dbReference>
<accession>A0AA45LAT7</accession>
<dbReference type="GO" id="GO:0016620">
    <property type="term" value="F:oxidoreductase activity, acting on the aldehyde or oxo group of donors, NAD or NADP as acceptor"/>
    <property type="evidence" value="ECO:0007669"/>
    <property type="project" value="InterPro"/>
</dbReference>
<proteinExistence type="inferred from homology"/>
<gene>
    <name evidence="7" type="ORF">KCV87_07490</name>
</gene>
<protein>
    <submittedName>
        <fullName evidence="7">Aldehyde dehydrogenase family protein</fullName>
    </submittedName>
</protein>